<dbReference type="Pfam" id="PF24626">
    <property type="entry name" value="SH3_Tf2-1"/>
    <property type="match status" value="1"/>
</dbReference>
<dbReference type="InterPro" id="IPR036397">
    <property type="entry name" value="RNaseH_sf"/>
</dbReference>
<dbReference type="Gene3D" id="3.30.420.10">
    <property type="entry name" value="Ribonuclease H-like superfamily/Ribonuclease H"/>
    <property type="match status" value="1"/>
</dbReference>
<evidence type="ECO:0000313" key="3">
    <source>
        <dbReference type="Proteomes" id="UP001417504"/>
    </source>
</evidence>
<comment type="caution">
    <text evidence="2">The sequence shown here is derived from an EMBL/GenBank/DDBJ whole genome shotgun (WGS) entry which is preliminary data.</text>
</comment>
<gene>
    <name evidence="2" type="ORF">Sjap_018822</name>
</gene>
<dbReference type="AlphaFoldDB" id="A0AAP0I8Q3"/>
<evidence type="ECO:0000313" key="2">
    <source>
        <dbReference type="EMBL" id="KAK9110762.1"/>
    </source>
</evidence>
<dbReference type="PANTHER" id="PTHR37984">
    <property type="entry name" value="PROTEIN CBG26694"/>
    <property type="match status" value="1"/>
</dbReference>
<dbReference type="EMBL" id="JBBNAE010000007">
    <property type="protein sequence ID" value="KAK9110762.1"/>
    <property type="molecule type" value="Genomic_DNA"/>
</dbReference>
<dbReference type="InterPro" id="IPR050951">
    <property type="entry name" value="Retrovirus_Pol_polyprotein"/>
</dbReference>
<dbReference type="InterPro" id="IPR056924">
    <property type="entry name" value="SH3_Tf2-1"/>
</dbReference>
<reference evidence="2 3" key="1">
    <citation type="submission" date="2024-01" db="EMBL/GenBank/DDBJ databases">
        <title>Genome assemblies of Stephania.</title>
        <authorList>
            <person name="Yang L."/>
        </authorList>
    </citation>
    <scope>NUCLEOTIDE SEQUENCE [LARGE SCALE GENOMIC DNA]</scope>
    <source>
        <strain evidence="2">QJT</strain>
        <tissue evidence="2">Leaf</tissue>
    </source>
</reference>
<feature type="domain" description="Tf2-1-like SH3-like" evidence="1">
    <location>
        <begin position="103"/>
        <end position="165"/>
    </location>
</feature>
<protein>
    <recommendedName>
        <fullName evidence="1">Tf2-1-like SH3-like domain-containing protein</fullName>
    </recommendedName>
</protein>
<dbReference type="PANTHER" id="PTHR37984:SF5">
    <property type="entry name" value="PROTEIN NYNRIN-LIKE"/>
    <property type="match status" value="1"/>
</dbReference>
<dbReference type="Proteomes" id="UP001417504">
    <property type="component" value="Unassembled WGS sequence"/>
</dbReference>
<organism evidence="2 3">
    <name type="scientific">Stephania japonica</name>
    <dbReference type="NCBI Taxonomy" id="461633"/>
    <lineage>
        <taxon>Eukaryota</taxon>
        <taxon>Viridiplantae</taxon>
        <taxon>Streptophyta</taxon>
        <taxon>Embryophyta</taxon>
        <taxon>Tracheophyta</taxon>
        <taxon>Spermatophyta</taxon>
        <taxon>Magnoliopsida</taxon>
        <taxon>Ranunculales</taxon>
        <taxon>Menispermaceae</taxon>
        <taxon>Menispermoideae</taxon>
        <taxon>Cissampelideae</taxon>
        <taxon>Stephania</taxon>
    </lineage>
</organism>
<keyword evidence="3" id="KW-1185">Reference proteome</keyword>
<dbReference type="GO" id="GO:0003676">
    <property type="term" value="F:nucleic acid binding"/>
    <property type="evidence" value="ECO:0007669"/>
    <property type="project" value="InterPro"/>
</dbReference>
<accession>A0AAP0I8Q3</accession>
<proteinExistence type="predicted"/>
<name>A0AAP0I8Q3_9MAGN</name>
<evidence type="ECO:0000259" key="1">
    <source>
        <dbReference type="Pfam" id="PF24626"/>
    </source>
</evidence>
<sequence length="199" mass="22469">MLRCLVGDHPHQWDLVHLQAEFAFNCMVNPSTGFSPFTVVYTKALNLLVDLLPISKHSHRGAAQIADKISSIHQQILDHLQEANARYKADANKHRRPQVFHPGDLVMIHLNKQCLQHVPNSKLHPRCLGPFSVKTRINDNAYVIDLPSTLQFHPTFNVSELTQYHAQDDAPIEISRSSSFQQDGIDAEHSEVISCLIRG</sequence>